<evidence type="ECO:0000313" key="3">
    <source>
        <dbReference type="Proteomes" id="UP000464378"/>
    </source>
</evidence>
<keyword evidence="1" id="KW-0472">Membrane</keyword>
<name>A0A6C2YSR9_9BACT</name>
<sequence length="159" mass="17207">MQTRRSVPALLMSFLAGAVVGVGLFVSLSRRSPPTPVLRPPIAMQVTLYPWEGSSDIDGQPVDIPKDKLDRAFLLLTPDTDIESGIHDLAIPVVAKAVLAHADGTETPVLVRDHGHNPAVVTVDGRHYFFARSEPDVDAGAIELIRIVNQVRDNNKATD</sequence>
<dbReference type="EMBL" id="LR586016">
    <property type="protein sequence ID" value="VIP04760.1"/>
    <property type="molecule type" value="Genomic_DNA"/>
</dbReference>
<dbReference type="KEGG" id="tim:GMBLW1_44330"/>
<proteinExistence type="predicted"/>
<dbReference type="InParanoid" id="A0A6C2YSR9"/>
<protein>
    <submittedName>
        <fullName evidence="2">Uncharacterized protein</fullName>
    </submittedName>
</protein>
<dbReference type="EMBL" id="LR593887">
    <property type="protein sequence ID" value="VTS06879.1"/>
    <property type="molecule type" value="Genomic_DNA"/>
</dbReference>
<reference evidence="2" key="1">
    <citation type="submission" date="2019-04" db="EMBL/GenBank/DDBJ databases">
        <authorList>
            <consortium name="Science for Life Laboratories"/>
        </authorList>
    </citation>
    <scope>NUCLEOTIDE SEQUENCE</scope>
    <source>
        <strain evidence="2">MBLW1</strain>
    </source>
</reference>
<organism evidence="2">
    <name type="scientific">Tuwongella immobilis</name>
    <dbReference type="NCBI Taxonomy" id="692036"/>
    <lineage>
        <taxon>Bacteria</taxon>
        <taxon>Pseudomonadati</taxon>
        <taxon>Planctomycetota</taxon>
        <taxon>Planctomycetia</taxon>
        <taxon>Gemmatales</taxon>
        <taxon>Gemmataceae</taxon>
        <taxon>Tuwongella</taxon>
    </lineage>
</organism>
<feature type="transmembrane region" description="Helical" evidence="1">
    <location>
        <begin position="7"/>
        <end position="28"/>
    </location>
</feature>
<accession>A0A6C2YSR9</accession>
<evidence type="ECO:0000313" key="2">
    <source>
        <dbReference type="EMBL" id="VIP04760.1"/>
    </source>
</evidence>
<gene>
    <name evidence="2" type="ORF">GMBLW1_44330</name>
</gene>
<keyword evidence="1" id="KW-1133">Transmembrane helix</keyword>
<dbReference type="Proteomes" id="UP000464378">
    <property type="component" value="Chromosome"/>
</dbReference>
<evidence type="ECO:0000256" key="1">
    <source>
        <dbReference type="SAM" id="Phobius"/>
    </source>
</evidence>
<dbReference type="AlphaFoldDB" id="A0A6C2YSR9"/>
<dbReference type="RefSeq" id="WP_162659796.1">
    <property type="nucleotide sequence ID" value="NZ_LR593887.1"/>
</dbReference>
<keyword evidence="3" id="KW-1185">Reference proteome</keyword>
<keyword evidence="1" id="KW-0812">Transmembrane</keyword>